<name>A0A914PV93_9BILA</name>
<evidence type="ECO:0000313" key="3">
    <source>
        <dbReference type="WBParaSite" id="PDA_v2.g20223.t1"/>
    </source>
</evidence>
<protein>
    <submittedName>
        <fullName evidence="3">Uncharacterized protein</fullName>
    </submittedName>
</protein>
<organism evidence="2 3">
    <name type="scientific">Panagrolaimus davidi</name>
    <dbReference type="NCBI Taxonomy" id="227884"/>
    <lineage>
        <taxon>Eukaryota</taxon>
        <taxon>Metazoa</taxon>
        <taxon>Ecdysozoa</taxon>
        <taxon>Nematoda</taxon>
        <taxon>Chromadorea</taxon>
        <taxon>Rhabditida</taxon>
        <taxon>Tylenchina</taxon>
        <taxon>Panagrolaimomorpha</taxon>
        <taxon>Panagrolaimoidea</taxon>
        <taxon>Panagrolaimidae</taxon>
        <taxon>Panagrolaimus</taxon>
    </lineage>
</organism>
<keyword evidence="2" id="KW-1185">Reference proteome</keyword>
<dbReference type="WBParaSite" id="PDA_v2.g20223.t1">
    <property type="protein sequence ID" value="PDA_v2.g20223.t1"/>
    <property type="gene ID" value="PDA_v2.g20223"/>
</dbReference>
<reference evidence="3" key="1">
    <citation type="submission" date="2022-11" db="UniProtKB">
        <authorList>
            <consortium name="WormBaseParasite"/>
        </authorList>
    </citation>
    <scope>IDENTIFICATION</scope>
</reference>
<evidence type="ECO:0000256" key="1">
    <source>
        <dbReference type="SAM" id="MobiDB-lite"/>
    </source>
</evidence>
<sequence>MADHWRSNIAEPIPNPPIKPKPKRVMKIPASLNIVKAASSSPTSPECPELLSSGSDKEKIYSSDSGTFDTDEDDEIEKNKFFPEDEDKKDYFYLSPRLDDSNEKEFNDGSKRVTFSKNLVKVYVFWISRN</sequence>
<proteinExistence type="predicted"/>
<evidence type="ECO:0000313" key="2">
    <source>
        <dbReference type="Proteomes" id="UP000887578"/>
    </source>
</evidence>
<dbReference type="Proteomes" id="UP000887578">
    <property type="component" value="Unplaced"/>
</dbReference>
<accession>A0A914PV93</accession>
<feature type="region of interest" description="Disordered" evidence="1">
    <location>
        <begin position="1"/>
        <end position="23"/>
    </location>
</feature>
<feature type="region of interest" description="Disordered" evidence="1">
    <location>
        <begin position="37"/>
        <end position="74"/>
    </location>
</feature>
<dbReference type="AlphaFoldDB" id="A0A914PV93"/>